<dbReference type="PANTHER" id="PTHR45138">
    <property type="entry name" value="REGULATORY COMPONENTS OF SENSORY TRANSDUCTION SYSTEM"/>
    <property type="match status" value="1"/>
</dbReference>
<sequence>YKRAFLIALVFFTIMESIVFFTASYLKQKDINYYLSIFTHNLKSNVSLANTHLTELTQLFYDLNINNKNVVSIMAKAAQTQDENKRAALREELYKILNPNYIKMKPYGIRQLHFHLPGSISFLRFHRPKKYGDSLVGIRATIDYVNKYKIPITAFEEGRIFNGFRNVYPIFQGQKFVGTVEISFSFNALQDFLLKTDSTSYLFLIKQKVVAKKVWDSEKKNYMQSQFQGFDFDKATLDNTMQMRLNKMYAINKAIAPHVNKKLTQGNSFSLYFHEKDIYNDAPIIITFIAVANLNDKTVAYIVNYQFADVLTILIKNADRVFISLSLLLFLLSVIIFIYMCNEQKRRKKIYENATHDALTGLYNRYAINSFFKHKIDEAKRYNKPLSIIFCDIDFFKKINDTYGHDIGDYVLKNIATILKNHLRSSDISARWGGEEFLVFLPETPLHEAQKIAQKLRKIIEDSLFSSVETVTCSFGVTELQENDTAESFLKRVDDLLYQAKENGRNRVESLLKD</sequence>
<dbReference type="NCBIfam" id="TIGR00254">
    <property type="entry name" value="GGDEF"/>
    <property type="match status" value="1"/>
</dbReference>
<dbReference type="GO" id="GO:0043709">
    <property type="term" value="P:cell adhesion involved in single-species biofilm formation"/>
    <property type="evidence" value="ECO:0007669"/>
    <property type="project" value="TreeGrafter"/>
</dbReference>
<dbReference type="SUPFAM" id="SSF55073">
    <property type="entry name" value="Nucleotide cyclase"/>
    <property type="match status" value="1"/>
</dbReference>
<dbReference type="Gene3D" id="3.30.70.270">
    <property type="match status" value="1"/>
</dbReference>
<dbReference type="InterPro" id="IPR000160">
    <property type="entry name" value="GGDEF_dom"/>
</dbReference>
<dbReference type="EC" id="2.7.7.65" evidence="1"/>
<dbReference type="PANTHER" id="PTHR45138:SF9">
    <property type="entry name" value="DIGUANYLATE CYCLASE DGCM-RELATED"/>
    <property type="match status" value="1"/>
</dbReference>
<gene>
    <name evidence="5" type="ORF">ENJ67_01345</name>
</gene>
<keyword evidence="3" id="KW-1133">Transmembrane helix</keyword>
<dbReference type="InterPro" id="IPR029787">
    <property type="entry name" value="Nucleotide_cyclase"/>
</dbReference>
<dbReference type="CDD" id="cd01949">
    <property type="entry name" value="GGDEF"/>
    <property type="match status" value="1"/>
</dbReference>
<keyword evidence="3" id="KW-0472">Membrane</keyword>
<dbReference type="FunFam" id="3.30.70.270:FF:000001">
    <property type="entry name" value="Diguanylate cyclase domain protein"/>
    <property type="match status" value="1"/>
</dbReference>
<name>A0A7C3FXG6_9BACT</name>
<dbReference type="InterPro" id="IPR029150">
    <property type="entry name" value="dCache_3"/>
</dbReference>
<evidence type="ECO:0000313" key="5">
    <source>
        <dbReference type="EMBL" id="HFB53351.1"/>
    </source>
</evidence>
<dbReference type="InterPro" id="IPR050469">
    <property type="entry name" value="Diguanylate_Cyclase"/>
</dbReference>
<evidence type="ECO:0000259" key="4">
    <source>
        <dbReference type="PROSITE" id="PS50887"/>
    </source>
</evidence>
<dbReference type="GO" id="GO:1902201">
    <property type="term" value="P:negative regulation of bacterial-type flagellum-dependent cell motility"/>
    <property type="evidence" value="ECO:0007669"/>
    <property type="project" value="TreeGrafter"/>
</dbReference>
<dbReference type="GO" id="GO:0052621">
    <property type="term" value="F:diguanylate cyclase activity"/>
    <property type="evidence" value="ECO:0007669"/>
    <property type="project" value="UniProtKB-EC"/>
</dbReference>
<keyword evidence="3" id="KW-0812">Transmembrane</keyword>
<dbReference type="InterPro" id="IPR043128">
    <property type="entry name" value="Rev_trsase/Diguanyl_cyclase"/>
</dbReference>
<feature type="domain" description="GGDEF" evidence="4">
    <location>
        <begin position="384"/>
        <end position="513"/>
    </location>
</feature>
<dbReference type="Pfam" id="PF00990">
    <property type="entry name" value="GGDEF"/>
    <property type="match status" value="1"/>
</dbReference>
<evidence type="ECO:0000256" key="1">
    <source>
        <dbReference type="ARBA" id="ARBA00012528"/>
    </source>
</evidence>
<dbReference type="PROSITE" id="PS50887">
    <property type="entry name" value="GGDEF"/>
    <property type="match status" value="1"/>
</dbReference>
<accession>A0A7C3FXG6</accession>
<evidence type="ECO:0000256" key="3">
    <source>
        <dbReference type="SAM" id="Phobius"/>
    </source>
</evidence>
<dbReference type="GO" id="GO:0005886">
    <property type="term" value="C:plasma membrane"/>
    <property type="evidence" value="ECO:0007669"/>
    <property type="project" value="TreeGrafter"/>
</dbReference>
<reference evidence="5" key="1">
    <citation type="journal article" date="2020" name="mSystems">
        <title>Genome- and Community-Level Interaction Insights into Carbon Utilization and Element Cycling Functions of Hydrothermarchaeota in Hydrothermal Sediment.</title>
        <authorList>
            <person name="Zhou Z."/>
            <person name="Liu Y."/>
            <person name="Xu W."/>
            <person name="Pan J."/>
            <person name="Luo Z.H."/>
            <person name="Li M."/>
        </authorList>
    </citation>
    <scope>NUCLEOTIDE SEQUENCE [LARGE SCALE GENOMIC DNA]</scope>
    <source>
        <strain evidence="5">HyVt-507</strain>
    </source>
</reference>
<comment type="caution">
    <text evidence="5">The sequence shown here is derived from an EMBL/GenBank/DDBJ whole genome shotgun (WGS) entry which is preliminary data.</text>
</comment>
<feature type="transmembrane region" description="Helical" evidence="3">
    <location>
        <begin position="321"/>
        <end position="341"/>
    </location>
</feature>
<evidence type="ECO:0000256" key="2">
    <source>
        <dbReference type="ARBA" id="ARBA00034247"/>
    </source>
</evidence>
<dbReference type="EMBL" id="DRNH01000073">
    <property type="protein sequence ID" value="HFB53351.1"/>
    <property type="molecule type" value="Genomic_DNA"/>
</dbReference>
<dbReference type="SMART" id="SM00267">
    <property type="entry name" value="GGDEF"/>
    <property type="match status" value="1"/>
</dbReference>
<feature type="non-terminal residue" evidence="5">
    <location>
        <position position="1"/>
    </location>
</feature>
<organism evidence="5">
    <name type="scientific">Sulfurimonas autotrophica</name>
    <dbReference type="NCBI Taxonomy" id="202747"/>
    <lineage>
        <taxon>Bacteria</taxon>
        <taxon>Pseudomonadati</taxon>
        <taxon>Campylobacterota</taxon>
        <taxon>Epsilonproteobacteria</taxon>
        <taxon>Campylobacterales</taxon>
        <taxon>Sulfurimonadaceae</taxon>
        <taxon>Sulfurimonas</taxon>
    </lineage>
</organism>
<comment type="catalytic activity">
    <reaction evidence="2">
        <text>2 GTP = 3',3'-c-di-GMP + 2 diphosphate</text>
        <dbReference type="Rhea" id="RHEA:24898"/>
        <dbReference type="ChEBI" id="CHEBI:33019"/>
        <dbReference type="ChEBI" id="CHEBI:37565"/>
        <dbReference type="ChEBI" id="CHEBI:58805"/>
        <dbReference type="EC" id="2.7.7.65"/>
    </reaction>
</comment>
<dbReference type="AlphaFoldDB" id="A0A7C3FXG6"/>
<dbReference type="Proteomes" id="UP000886390">
    <property type="component" value="Unassembled WGS sequence"/>
</dbReference>
<proteinExistence type="predicted"/>
<protein>
    <recommendedName>
        <fullName evidence="1">diguanylate cyclase</fullName>
        <ecNumber evidence="1">2.7.7.65</ecNumber>
    </recommendedName>
</protein>
<dbReference type="Pfam" id="PF14827">
    <property type="entry name" value="dCache_3"/>
    <property type="match status" value="1"/>
</dbReference>